<evidence type="ECO:0000256" key="1">
    <source>
        <dbReference type="SAM" id="Phobius"/>
    </source>
</evidence>
<reference evidence="2 3" key="1">
    <citation type="submission" date="2020-03" db="EMBL/GenBank/DDBJ databases">
        <title>Genomic Encyclopedia of Type Strains, Phase IV (KMG-IV): sequencing the most valuable type-strain genomes for metagenomic binning, comparative biology and taxonomic classification.</title>
        <authorList>
            <person name="Goeker M."/>
        </authorList>
    </citation>
    <scope>NUCLEOTIDE SEQUENCE [LARGE SCALE GENOMIC DNA]</scope>
    <source>
        <strain evidence="2 3">DSM 7225</strain>
    </source>
</reference>
<dbReference type="AlphaFoldDB" id="A0A7X5Y2R5"/>
<gene>
    <name evidence="2" type="ORF">GGR89_004378</name>
</gene>
<dbReference type="RefSeq" id="WP_125978080.1">
    <property type="nucleotide sequence ID" value="NZ_BAAADY010000057.1"/>
</dbReference>
<evidence type="ECO:0000313" key="2">
    <source>
        <dbReference type="EMBL" id="NJC00030.1"/>
    </source>
</evidence>
<comment type="caution">
    <text evidence="2">The sequence shown here is derived from an EMBL/GenBank/DDBJ whole genome shotgun (WGS) entry which is preliminary data.</text>
</comment>
<dbReference type="Proteomes" id="UP000531251">
    <property type="component" value="Unassembled WGS sequence"/>
</dbReference>
<keyword evidence="3" id="KW-1185">Reference proteome</keyword>
<evidence type="ECO:0000313" key="3">
    <source>
        <dbReference type="Proteomes" id="UP000531251"/>
    </source>
</evidence>
<sequence>MDWSAEKIDVAKLRLDEVDFALEDFQQSNGEEISGPLRGVLMGLLMSVPIWAAIFILVKFF</sequence>
<protein>
    <recommendedName>
        <fullName evidence="4">Tetrahydromethanopterin S-methyltransferase</fullName>
    </recommendedName>
</protein>
<feature type="transmembrane region" description="Helical" evidence="1">
    <location>
        <begin position="39"/>
        <end position="58"/>
    </location>
</feature>
<keyword evidence="1" id="KW-1133">Transmembrane helix</keyword>
<keyword evidence="1" id="KW-0472">Membrane</keyword>
<name>A0A7X5Y2R5_9SPHN</name>
<evidence type="ECO:0008006" key="4">
    <source>
        <dbReference type="Google" id="ProtNLM"/>
    </source>
</evidence>
<dbReference type="EMBL" id="JAATJB010000028">
    <property type="protein sequence ID" value="NJC00030.1"/>
    <property type="molecule type" value="Genomic_DNA"/>
</dbReference>
<organism evidence="2 3">
    <name type="scientific">Sphingomonas trueperi</name>
    <dbReference type="NCBI Taxonomy" id="53317"/>
    <lineage>
        <taxon>Bacteria</taxon>
        <taxon>Pseudomonadati</taxon>
        <taxon>Pseudomonadota</taxon>
        <taxon>Alphaproteobacteria</taxon>
        <taxon>Sphingomonadales</taxon>
        <taxon>Sphingomonadaceae</taxon>
        <taxon>Sphingomonas</taxon>
    </lineage>
</organism>
<keyword evidence="1" id="KW-0812">Transmembrane</keyword>
<proteinExistence type="predicted"/>
<accession>A0A7X5Y2R5</accession>